<evidence type="ECO:0000313" key="4">
    <source>
        <dbReference type="Proteomes" id="UP001219567"/>
    </source>
</evidence>
<feature type="coiled-coil region" evidence="1">
    <location>
        <begin position="635"/>
        <end position="662"/>
    </location>
</feature>
<feature type="coiled-coil region" evidence="1">
    <location>
        <begin position="745"/>
        <end position="779"/>
    </location>
</feature>
<dbReference type="GO" id="GO:0032007">
    <property type="term" value="P:negative regulation of TOR signaling"/>
    <property type="evidence" value="ECO:0007669"/>
    <property type="project" value="TreeGrafter"/>
</dbReference>
<dbReference type="PANTHER" id="PTHR15154">
    <property type="entry name" value="HAMARTIN"/>
    <property type="match status" value="1"/>
</dbReference>
<dbReference type="InterPro" id="IPR007483">
    <property type="entry name" value="Hamartin"/>
</dbReference>
<proteinExistence type="predicted"/>
<evidence type="ECO:0008006" key="5">
    <source>
        <dbReference type="Google" id="ProtNLM"/>
    </source>
</evidence>
<dbReference type="Proteomes" id="UP001219567">
    <property type="component" value="Chromosome 6"/>
</dbReference>
<dbReference type="EMBL" id="CP119948">
    <property type="protein sequence ID" value="WFD00807.1"/>
    <property type="molecule type" value="Genomic_DNA"/>
</dbReference>
<evidence type="ECO:0000256" key="2">
    <source>
        <dbReference type="SAM" id="MobiDB-lite"/>
    </source>
</evidence>
<dbReference type="GO" id="GO:0051726">
    <property type="term" value="P:regulation of cell cycle"/>
    <property type="evidence" value="ECO:0007669"/>
    <property type="project" value="TreeGrafter"/>
</dbReference>
<feature type="region of interest" description="Disordered" evidence="2">
    <location>
        <begin position="782"/>
        <end position="835"/>
    </location>
</feature>
<reference evidence="3 4" key="1">
    <citation type="submission" date="2023-03" db="EMBL/GenBank/DDBJ databases">
        <title>Mating type loci evolution in Malassezia.</title>
        <authorList>
            <person name="Coelho M.A."/>
        </authorList>
    </citation>
    <scope>NUCLEOTIDE SEQUENCE [LARGE SCALE GENOMIC DNA]</scope>
    <source>
        <strain evidence="3 4">CBS 9725</strain>
    </source>
</reference>
<evidence type="ECO:0000256" key="1">
    <source>
        <dbReference type="SAM" id="Coils"/>
    </source>
</evidence>
<accession>A0AAJ5YY74</accession>
<dbReference type="GO" id="GO:0033596">
    <property type="term" value="C:TSC1-TSC2 complex"/>
    <property type="evidence" value="ECO:0007669"/>
    <property type="project" value="TreeGrafter"/>
</dbReference>
<dbReference type="PANTHER" id="PTHR15154:SF2">
    <property type="entry name" value="HAMARTIN"/>
    <property type="match status" value="1"/>
</dbReference>
<evidence type="ECO:0000313" key="3">
    <source>
        <dbReference type="EMBL" id="WFD00807.1"/>
    </source>
</evidence>
<dbReference type="AlphaFoldDB" id="A0AAJ5YY74"/>
<gene>
    <name evidence="3" type="ORF">MYAM1_003559</name>
</gene>
<feature type="coiled-coil region" evidence="1">
    <location>
        <begin position="523"/>
        <end position="589"/>
    </location>
</feature>
<name>A0AAJ5YY74_9BASI</name>
<organism evidence="3 4">
    <name type="scientific">Malassezia yamatoensis</name>
    <dbReference type="NCBI Taxonomy" id="253288"/>
    <lineage>
        <taxon>Eukaryota</taxon>
        <taxon>Fungi</taxon>
        <taxon>Dikarya</taxon>
        <taxon>Basidiomycota</taxon>
        <taxon>Ustilaginomycotina</taxon>
        <taxon>Malasseziomycetes</taxon>
        <taxon>Malasseziales</taxon>
        <taxon>Malasseziaceae</taxon>
        <taxon>Malassezia</taxon>
    </lineage>
</organism>
<keyword evidence="1" id="KW-0175">Coiled coil</keyword>
<protein>
    <recommendedName>
        <fullName evidence="5">Hamartin</fullName>
    </recommendedName>
</protein>
<sequence length="835" mass="94041">MPPPSFSSTAGLGALNVPRSTVGLIKDAAQSLHTAVVKATKSSCDAAQNAINAMLMDPIFEIEQLDDDMGLCAEIHVRISSNPVCTVIAEKLQTDLMNAWNQVKPCNRPLHRMAVVSMLEYLKFLWNPTIFYRNWSDSVLVPCLQSIDTPESDKARVRNLLVYGMLVATKLASDNAQEAADTSQSTSSATSSTYSLTDWVFASYVELASHQAELMPLSEDVAQHTDQPHESHTPSVVSIAQYQEDSPELHKEFERIIAQFSALEPTGFFSALSNVLTGVTSEGPVLYLLASFLHAQSMHIYRITSTNLLPIVIERLLHTYSTRSMALGIKCLAMILPHVPQYIVKDSIGLPSMFYIYARGITWRGAKDQDAMSACISFLFTLLYGMFPNNVILFVRAPVAYLGEDNSIDWDVATMRASSLALLRNHAAHPLLAEMDPVTERTVFKRWAQQDAADVTAACMSLRIGLREESLDVDQLFANHVPSNSTLLQVEHKFELYLKEQLLSHIGRLHRDRIGDAAAEAEHQNLYHNLRTLRSQLQATQARSDRQRAEAQAANSRHIAWEKELNAKLNTYREERRNWTTEKQQLLKQLSDAHTTHHTQQAEINEMGSKLFQLEQDMTRAKPQLERIETYRANVQKLSNCMSDWEDDLEKYELQSREMDKMLSWWEGMELSVANSEANAGRYRALLAESTTENTRLTAQLASLRASTENQAKRLAANQTWLLEAVVGPETDRAEPSFNRPYPTSSQAMDEVRQANARADRMERQVLDLHVQIEQLQNELRMQSVTDRAENEESRSSPSLFSPHTLQSEQVVDEQDSVPPLSLGSPKQRLSNIKK</sequence>
<feature type="compositionally biased region" description="Polar residues" evidence="2">
    <location>
        <begin position="796"/>
        <end position="810"/>
    </location>
</feature>
<keyword evidence="4" id="KW-1185">Reference proteome</keyword>